<dbReference type="AlphaFoldDB" id="A0A381ZUS9"/>
<dbReference type="EMBL" id="UINC01022610">
    <property type="protein sequence ID" value="SVA92592.1"/>
    <property type="molecule type" value="Genomic_DNA"/>
</dbReference>
<accession>A0A381ZUS9</accession>
<name>A0A381ZUS9_9ZZZZ</name>
<evidence type="ECO:0000313" key="1">
    <source>
        <dbReference type="EMBL" id="SVA92592.1"/>
    </source>
</evidence>
<gene>
    <name evidence="1" type="ORF">METZ01_LOCUS145446</name>
</gene>
<sequence length="54" mass="6512">MVNFWKKNFGNDDLKDFKFPCTYKPGRNSKAFEDSIDEILREKYPEQWKKHGGK</sequence>
<organism evidence="1">
    <name type="scientific">marine metagenome</name>
    <dbReference type="NCBI Taxonomy" id="408172"/>
    <lineage>
        <taxon>unclassified sequences</taxon>
        <taxon>metagenomes</taxon>
        <taxon>ecological metagenomes</taxon>
    </lineage>
</organism>
<reference evidence="1" key="1">
    <citation type="submission" date="2018-05" db="EMBL/GenBank/DDBJ databases">
        <authorList>
            <person name="Lanie J.A."/>
            <person name="Ng W.-L."/>
            <person name="Kazmierczak K.M."/>
            <person name="Andrzejewski T.M."/>
            <person name="Davidsen T.M."/>
            <person name="Wayne K.J."/>
            <person name="Tettelin H."/>
            <person name="Glass J.I."/>
            <person name="Rusch D."/>
            <person name="Podicherti R."/>
            <person name="Tsui H.-C.T."/>
            <person name="Winkler M.E."/>
        </authorList>
    </citation>
    <scope>NUCLEOTIDE SEQUENCE</scope>
</reference>
<protein>
    <submittedName>
        <fullName evidence="1">Uncharacterized protein</fullName>
    </submittedName>
</protein>
<proteinExistence type="predicted"/>